<accession>A0A0F8ZZS3</accession>
<dbReference type="EMBL" id="LAZR01057529">
    <property type="protein sequence ID" value="KKK71889.1"/>
    <property type="molecule type" value="Genomic_DNA"/>
</dbReference>
<gene>
    <name evidence="1" type="ORF">LCGC14_2909400</name>
</gene>
<dbReference type="AlphaFoldDB" id="A0A0F8ZZS3"/>
<evidence type="ECO:0008006" key="2">
    <source>
        <dbReference type="Google" id="ProtNLM"/>
    </source>
</evidence>
<sequence length="334" mass="34160">WVELRNSRILESDATASRPSSGGGFAGVNGADALIINSTIDASLSRSSHSSYSALGGGIYWSGDELTVEQSTISNNQARHSYTARGGGIYRAAGAVTIIRSEIIGNVSDQHGGGIYGQSTIIDSIVANNQSVLESGGGIYSSGTSFIVNSTIADNVADDHGGGIYQAAGTLYLTQSTVSGNRAALGGDYAGGGIFVDGAGTAQIVQSTIVNNEAFEGGGVFNSGTTKLTNTIVAANTATSNVGHDVRGSFNAESQYNLIGIVNDSTGLGTDPNSPAGTLAEPLDSQLDPLADNGGSTPTLCWLEAPPSMPEATRWPSMPMAWICSISGRLRSVR</sequence>
<name>A0A0F8ZZS3_9ZZZZ</name>
<organism evidence="1">
    <name type="scientific">marine sediment metagenome</name>
    <dbReference type="NCBI Taxonomy" id="412755"/>
    <lineage>
        <taxon>unclassified sequences</taxon>
        <taxon>metagenomes</taxon>
        <taxon>ecological metagenomes</taxon>
    </lineage>
</organism>
<dbReference type="Gene3D" id="2.160.20.10">
    <property type="entry name" value="Single-stranded right-handed beta-helix, Pectin lyase-like"/>
    <property type="match status" value="1"/>
</dbReference>
<dbReference type="PANTHER" id="PTHR11319">
    <property type="entry name" value="G PROTEIN-COUPLED RECEPTOR-RELATED"/>
    <property type="match status" value="1"/>
</dbReference>
<feature type="non-terminal residue" evidence="1">
    <location>
        <position position="1"/>
    </location>
</feature>
<comment type="caution">
    <text evidence="1">The sequence shown here is derived from an EMBL/GenBank/DDBJ whole genome shotgun (WGS) entry which is preliminary data.</text>
</comment>
<proteinExistence type="predicted"/>
<dbReference type="SUPFAM" id="SSF51126">
    <property type="entry name" value="Pectin lyase-like"/>
    <property type="match status" value="1"/>
</dbReference>
<dbReference type="InterPro" id="IPR011050">
    <property type="entry name" value="Pectin_lyase_fold/virulence"/>
</dbReference>
<protein>
    <recommendedName>
        <fullName evidence="2">Right handed beta helix domain-containing protein</fullName>
    </recommendedName>
</protein>
<reference evidence="1" key="1">
    <citation type="journal article" date="2015" name="Nature">
        <title>Complex archaea that bridge the gap between prokaryotes and eukaryotes.</title>
        <authorList>
            <person name="Spang A."/>
            <person name="Saw J.H."/>
            <person name="Jorgensen S.L."/>
            <person name="Zaremba-Niedzwiedzka K."/>
            <person name="Martijn J."/>
            <person name="Lind A.E."/>
            <person name="van Eijk R."/>
            <person name="Schleper C."/>
            <person name="Guy L."/>
            <person name="Ettema T.J."/>
        </authorList>
    </citation>
    <scope>NUCLEOTIDE SEQUENCE</scope>
</reference>
<evidence type="ECO:0000313" key="1">
    <source>
        <dbReference type="EMBL" id="KKK71889.1"/>
    </source>
</evidence>
<dbReference type="InterPro" id="IPR012334">
    <property type="entry name" value="Pectin_lyas_fold"/>
</dbReference>
<dbReference type="PANTHER" id="PTHR11319:SF35">
    <property type="entry name" value="OUTER MEMBRANE PROTEIN PMPC-RELATED"/>
    <property type="match status" value="1"/>
</dbReference>